<dbReference type="STRING" id="1121448.DGI_0097"/>
<dbReference type="EMBL" id="CP006585">
    <property type="protein sequence ID" value="AGW12034.1"/>
    <property type="molecule type" value="Genomic_DNA"/>
</dbReference>
<evidence type="ECO:0000259" key="3">
    <source>
        <dbReference type="Pfam" id="PF13439"/>
    </source>
</evidence>
<dbReference type="AlphaFoldDB" id="T2G765"/>
<dbReference type="Proteomes" id="UP000016587">
    <property type="component" value="Chromosome"/>
</dbReference>
<keyword evidence="1 4" id="KW-0808">Transferase</keyword>
<proteinExistence type="predicted"/>
<name>T2G765_MEGG1</name>
<dbReference type="GO" id="GO:0009103">
    <property type="term" value="P:lipopolysaccharide biosynthetic process"/>
    <property type="evidence" value="ECO:0007669"/>
    <property type="project" value="TreeGrafter"/>
</dbReference>
<dbReference type="Pfam" id="PF13439">
    <property type="entry name" value="Glyco_transf_4"/>
    <property type="match status" value="1"/>
</dbReference>
<gene>
    <name evidence="4" type="ORF">DGI_0097</name>
</gene>
<evidence type="ECO:0000313" key="5">
    <source>
        <dbReference type="Proteomes" id="UP000016587"/>
    </source>
</evidence>
<dbReference type="SUPFAM" id="SSF53756">
    <property type="entry name" value="UDP-Glycosyltransferase/glycogen phosphorylase"/>
    <property type="match status" value="1"/>
</dbReference>
<dbReference type="PATRIC" id="fig|1121448.10.peg.96"/>
<dbReference type="eggNOG" id="COG0438">
    <property type="taxonomic scope" value="Bacteria"/>
</dbReference>
<sequence length="372" mass="41294">MRIGIDLHTVHHLMQGSKTYMYQMAMHLARSSQAGDFVFYVPEEAHAEFAQHDFGGRVAVESMPLSRIKRLVTAFPRQCKRSGIDLLHVQYIAPFRLAMPYVVSLHDILHETYPQFYPRKIRRLMSLLYPLSARKAAKVIALSEYTKMEVMTKYNVPAGQIEVVYPGVSDEFRPRTDAAQVARVKSKYKIDGDYLLYVGRIEPRKNIQSIIKAALLLHQRRELPCKVVIAGMMDPMLPEYYHSTRAMGQHERIIFTGGVAQEDLPYLYNGATAFVYPSYGEGFGMPITEAMASGVPVIASNVTAVPEAVGDAGIMVDPHDVDALAQAMGTVLGDAALRERMTANGLAHAARFPWSGMAAQVLGVYAQVLGTA</sequence>
<protein>
    <submittedName>
        <fullName evidence="4">Putative glycosyltransferase</fullName>
    </submittedName>
</protein>
<evidence type="ECO:0000313" key="4">
    <source>
        <dbReference type="EMBL" id="AGW12034.1"/>
    </source>
</evidence>
<dbReference type="PANTHER" id="PTHR46401">
    <property type="entry name" value="GLYCOSYLTRANSFERASE WBBK-RELATED"/>
    <property type="match status" value="1"/>
</dbReference>
<reference evidence="4 5" key="1">
    <citation type="journal article" date="2013" name="J. Bacteriol.">
        <title>Roles of HynAB and Ech, the only two hydrogenases found in the model sulfate reducer Desulfovibrio gigas.</title>
        <authorList>
            <person name="Morais-Silva F.O."/>
            <person name="Santos C.I."/>
            <person name="Rodrigues R."/>
            <person name="Pereira I.A."/>
            <person name="Rodrigues-Pousada C."/>
        </authorList>
    </citation>
    <scope>NUCLEOTIDE SEQUENCE [LARGE SCALE GENOMIC DNA]</scope>
    <source>
        <strain evidence="5">ATCC 19364 / DSM 1382 / NCIMB 9332 / VKM B-1759</strain>
    </source>
</reference>
<evidence type="ECO:0000256" key="1">
    <source>
        <dbReference type="ARBA" id="ARBA00022679"/>
    </source>
</evidence>
<dbReference type="InterPro" id="IPR028098">
    <property type="entry name" value="Glyco_trans_4-like_N"/>
</dbReference>
<evidence type="ECO:0000259" key="2">
    <source>
        <dbReference type="Pfam" id="PF00534"/>
    </source>
</evidence>
<reference evidence="5" key="2">
    <citation type="submission" date="2013-07" db="EMBL/GenBank/DDBJ databases">
        <authorList>
            <person name="Morais-Silva F.O."/>
            <person name="Rezende A.M."/>
            <person name="Pimentel C."/>
            <person name="Resende D.M."/>
            <person name="Santos C.I."/>
            <person name="Clemente C."/>
            <person name="de Oliveira L.M."/>
            <person name="da Silva S.M."/>
            <person name="Costa D.A."/>
            <person name="Varela-Raposo A."/>
            <person name="Horacio E.C.A."/>
            <person name="Matos M."/>
            <person name="Flores O."/>
            <person name="Ruiz J.C."/>
            <person name="Rodrigues-Pousada C."/>
        </authorList>
    </citation>
    <scope>NUCLEOTIDE SEQUENCE [LARGE SCALE GENOMIC DNA]</scope>
    <source>
        <strain evidence="5">ATCC 19364 / DSM 1382 / NCIMB 9332 / VKM B-1759</strain>
    </source>
</reference>
<feature type="domain" description="Glycosyltransferase subfamily 4-like N-terminal" evidence="3">
    <location>
        <begin position="16"/>
        <end position="171"/>
    </location>
</feature>
<feature type="domain" description="Glycosyl transferase family 1" evidence="2">
    <location>
        <begin position="191"/>
        <end position="345"/>
    </location>
</feature>
<dbReference type="InterPro" id="IPR001296">
    <property type="entry name" value="Glyco_trans_1"/>
</dbReference>
<dbReference type="Gene3D" id="3.40.50.2000">
    <property type="entry name" value="Glycogen Phosphorylase B"/>
    <property type="match status" value="2"/>
</dbReference>
<dbReference type="PANTHER" id="PTHR46401:SF2">
    <property type="entry name" value="GLYCOSYLTRANSFERASE WBBK-RELATED"/>
    <property type="match status" value="1"/>
</dbReference>
<accession>T2G765</accession>
<dbReference type="HOGENOM" id="CLU_009583_27_6_7"/>
<dbReference type="Pfam" id="PF00534">
    <property type="entry name" value="Glycos_transf_1"/>
    <property type="match status" value="1"/>
</dbReference>
<dbReference type="GO" id="GO:0016757">
    <property type="term" value="F:glycosyltransferase activity"/>
    <property type="evidence" value="ECO:0007669"/>
    <property type="project" value="InterPro"/>
</dbReference>
<keyword evidence="5" id="KW-1185">Reference proteome</keyword>
<organism evidence="4 5">
    <name type="scientific">Megalodesulfovibrio gigas (strain ATCC 19364 / DSM 1382 / NCIMB 9332 / VKM B-1759)</name>
    <name type="common">Desulfovibrio gigas</name>
    <dbReference type="NCBI Taxonomy" id="1121448"/>
    <lineage>
        <taxon>Bacteria</taxon>
        <taxon>Pseudomonadati</taxon>
        <taxon>Thermodesulfobacteriota</taxon>
        <taxon>Desulfovibrionia</taxon>
        <taxon>Desulfovibrionales</taxon>
        <taxon>Desulfovibrionaceae</taxon>
        <taxon>Megalodesulfovibrio</taxon>
    </lineage>
</organism>
<dbReference type="FunFam" id="3.40.50.2000:FF:000119">
    <property type="entry name" value="Glycosyl transferase group 1"/>
    <property type="match status" value="1"/>
</dbReference>
<dbReference type="CDD" id="cd03809">
    <property type="entry name" value="GT4_MtfB-like"/>
    <property type="match status" value="1"/>
</dbReference>
<dbReference type="KEGG" id="dgg:DGI_0097"/>